<sequence length="109" mass="12766">MPPHSAQPYPTESNEDFPPISESNTHIILLHGNFGGDFLEHTVNFWLQIVFQHRAKWIWYNKQDFCLADCQDGSIWRQLMQIRQQIMRALLIATGAEKRLVTRMAPWVS</sequence>
<protein>
    <submittedName>
        <fullName evidence="2">Uncharacterized protein</fullName>
    </submittedName>
</protein>
<name>A0A0A9DGB4_ARUDO</name>
<evidence type="ECO:0000256" key="1">
    <source>
        <dbReference type="SAM" id="MobiDB-lite"/>
    </source>
</evidence>
<reference evidence="2" key="1">
    <citation type="submission" date="2014-09" db="EMBL/GenBank/DDBJ databases">
        <authorList>
            <person name="Magalhaes I.L.F."/>
            <person name="Oliveira U."/>
            <person name="Santos F.R."/>
            <person name="Vidigal T.H.D.A."/>
            <person name="Brescovit A.D."/>
            <person name="Santos A.J."/>
        </authorList>
    </citation>
    <scope>NUCLEOTIDE SEQUENCE</scope>
    <source>
        <tissue evidence="2">Shoot tissue taken approximately 20 cm above the soil surface</tissue>
    </source>
</reference>
<dbReference type="AlphaFoldDB" id="A0A0A9DGB4"/>
<evidence type="ECO:0000313" key="2">
    <source>
        <dbReference type="EMBL" id="JAD82817.1"/>
    </source>
</evidence>
<feature type="region of interest" description="Disordered" evidence="1">
    <location>
        <begin position="1"/>
        <end position="20"/>
    </location>
</feature>
<accession>A0A0A9DGB4</accession>
<reference evidence="2" key="2">
    <citation type="journal article" date="2015" name="Data Brief">
        <title>Shoot transcriptome of the giant reed, Arundo donax.</title>
        <authorList>
            <person name="Barrero R.A."/>
            <person name="Guerrero F.D."/>
            <person name="Moolhuijzen P."/>
            <person name="Goolsby J.A."/>
            <person name="Tidwell J."/>
            <person name="Bellgard S.E."/>
            <person name="Bellgard M.I."/>
        </authorList>
    </citation>
    <scope>NUCLEOTIDE SEQUENCE</scope>
    <source>
        <tissue evidence="2">Shoot tissue taken approximately 20 cm above the soil surface</tissue>
    </source>
</reference>
<organism evidence="2">
    <name type="scientific">Arundo donax</name>
    <name type="common">Giant reed</name>
    <name type="synonym">Donax arundinaceus</name>
    <dbReference type="NCBI Taxonomy" id="35708"/>
    <lineage>
        <taxon>Eukaryota</taxon>
        <taxon>Viridiplantae</taxon>
        <taxon>Streptophyta</taxon>
        <taxon>Embryophyta</taxon>
        <taxon>Tracheophyta</taxon>
        <taxon>Spermatophyta</taxon>
        <taxon>Magnoliopsida</taxon>
        <taxon>Liliopsida</taxon>
        <taxon>Poales</taxon>
        <taxon>Poaceae</taxon>
        <taxon>PACMAD clade</taxon>
        <taxon>Arundinoideae</taxon>
        <taxon>Arundineae</taxon>
        <taxon>Arundo</taxon>
    </lineage>
</organism>
<proteinExistence type="predicted"/>
<dbReference type="EMBL" id="GBRH01215078">
    <property type="protein sequence ID" value="JAD82817.1"/>
    <property type="molecule type" value="Transcribed_RNA"/>
</dbReference>